<dbReference type="eggNOG" id="COG0592">
    <property type="taxonomic scope" value="Bacteria"/>
</dbReference>
<evidence type="ECO:0000313" key="1">
    <source>
        <dbReference type="EMBL" id="AFK07230.1"/>
    </source>
</evidence>
<dbReference type="RefSeq" id="WP_014731139.1">
    <property type="nucleotide sequence ID" value="NC_017934.1"/>
</dbReference>
<evidence type="ECO:0000313" key="2">
    <source>
        <dbReference type="Proteomes" id="UP000002881"/>
    </source>
</evidence>
<protein>
    <submittedName>
        <fullName evidence="1">Uncharacterized protein</fullName>
    </submittedName>
</protein>
<dbReference type="KEGG" id="mpg:Theba_1558"/>
<organism evidence="1 2">
    <name type="scientific">Mesotoga prima MesG1.Ag.4.2</name>
    <dbReference type="NCBI Taxonomy" id="660470"/>
    <lineage>
        <taxon>Bacteria</taxon>
        <taxon>Thermotogati</taxon>
        <taxon>Thermotogota</taxon>
        <taxon>Thermotogae</taxon>
        <taxon>Kosmotogales</taxon>
        <taxon>Kosmotogaceae</taxon>
        <taxon>Mesotoga</taxon>
    </lineage>
</organism>
<reference evidence="1 2" key="1">
    <citation type="journal article" date="2012" name="Genome Biol. Evol.">
        <title>Genome Sequence of the Mesophilic Thermotogales Bacterium Mesotoga prima MesG1.Ag.4.2 Reveals the Largest Thermotogales Genome To Date.</title>
        <authorList>
            <person name="Zhaxybayeva O."/>
            <person name="Swithers K.S."/>
            <person name="Foght J."/>
            <person name="Green A.G."/>
            <person name="Bruce D."/>
            <person name="Detter C."/>
            <person name="Han S."/>
            <person name="Teshima H."/>
            <person name="Han J."/>
            <person name="Woyke T."/>
            <person name="Pitluck S."/>
            <person name="Nolan M."/>
            <person name="Ivanova N."/>
            <person name="Pati A."/>
            <person name="Land M.L."/>
            <person name="Dlutek M."/>
            <person name="Doolittle W.F."/>
            <person name="Noll K.M."/>
            <person name="Nesbo C.L."/>
        </authorList>
    </citation>
    <scope>NUCLEOTIDE SEQUENCE [LARGE SCALE GENOMIC DNA]</scope>
    <source>
        <strain evidence="2">mesG1.Ag.4.2</strain>
    </source>
</reference>
<dbReference type="AlphaFoldDB" id="I2F5M7"/>
<gene>
    <name evidence="1" type="ORF">Theba_1558</name>
</gene>
<name>I2F5M7_9BACT</name>
<dbReference type="GeneID" id="87107356"/>
<accession>I2F5M7</accession>
<dbReference type="HOGENOM" id="CLU_068031_0_0_0"/>
<dbReference type="EMBL" id="CP003532">
    <property type="protein sequence ID" value="AFK07230.1"/>
    <property type="molecule type" value="Genomic_DNA"/>
</dbReference>
<dbReference type="Proteomes" id="UP000002881">
    <property type="component" value="Chromosome"/>
</dbReference>
<proteinExistence type="predicted"/>
<dbReference type="STRING" id="660470.Theba_1558"/>
<sequence length="348" mass="39153">MDFKISASDYAKLIDLFGRVSGTLEPSYRYFQIYYKRGLKFFASDGCMKLEFSSGVATSPFNGVYTVPIDYARALKSSDPTSLICFSAGEEDLELRTASETLTLQKARSSTLPAMERKFEFFSRFPLKEFSSSLNFVSSASVEGETVEIFSKKNETVLASSANRMVLVSVLEYEPKTEFRYSLQYVTVRHLVKALELLTSEELYAGTGISELGLKIGPLLFSICTDEADFSEPPSFFFGDTDDGNDVQRKAFLSALRKITRLSKHGFSVLMISDKSKLKFFLKAGALRYECEVCDFVGDEFVAQVDPRKLQSVISRIKDSKIRLVTRKGNLLMVGRKSKMYLMVPLIK</sequence>
<keyword evidence="2" id="KW-1185">Reference proteome</keyword>